<accession>A0A1E3PV35</accession>
<sequence>MAQNIYDNQEFFNEYSKLARSKKGLPGAPEWPFLQAMIKDIRDLTVLDLGCGFGWFCRWAKQAGAARVHGIDISQNMLSRALAAGPDPAITYEAGDLEQVNLPIESFHVVYSSLTIHYLEDPRRLFSQVYRTLIPQGRFVFSVEHPIFTAPTDPTWKKDSDGRVFWPLNAYSQEGLRTTDWLAKGVRKYHTTLETYISLLLNAGFILKSIKEWMPSDEDLRDHPEWADERHRPAFLLVAAQKVNSAE</sequence>
<dbReference type="Proteomes" id="UP000094385">
    <property type="component" value="Unassembled WGS sequence"/>
</dbReference>
<dbReference type="Pfam" id="PF08241">
    <property type="entry name" value="Methyltransf_11"/>
    <property type="match status" value="1"/>
</dbReference>
<dbReference type="PANTHER" id="PTHR43861:SF1">
    <property type="entry name" value="TRANS-ACONITATE 2-METHYLTRANSFERASE"/>
    <property type="match status" value="1"/>
</dbReference>
<gene>
    <name evidence="2" type="ORF">LIPSTDRAFT_201503</name>
</gene>
<dbReference type="CDD" id="cd02440">
    <property type="entry name" value="AdoMet_MTases"/>
    <property type="match status" value="1"/>
</dbReference>
<protein>
    <recommendedName>
        <fullName evidence="1">Methyltransferase type 11 domain-containing protein</fullName>
    </recommendedName>
</protein>
<dbReference type="OrthoDB" id="66144at2759"/>
<dbReference type="STRING" id="675824.A0A1E3PV35"/>
<dbReference type="InterPro" id="IPR029063">
    <property type="entry name" value="SAM-dependent_MTases_sf"/>
</dbReference>
<dbReference type="PANTHER" id="PTHR43861">
    <property type="entry name" value="TRANS-ACONITATE 2-METHYLTRANSFERASE-RELATED"/>
    <property type="match status" value="1"/>
</dbReference>
<evidence type="ECO:0000259" key="1">
    <source>
        <dbReference type="Pfam" id="PF08241"/>
    </source>
</evidence>
<dbReference type="SUPFAM" id="SSF53335">
    <property type="entry name" value="S-adenosyl-L-methionine-dependent methyltransferases"/>
    <property type="match status" value="1"/>
</dbReference>
<name>A0A1E3PV35_LIPST</name>
<dbReference type="Gene3D" id="3.40.50.150">
    <property type="entry name" value="Vaccinia Virus protein VP39"/>
    <property type="match status" value="1"/>
</dbReference>
<reference evidence="2 3" key="1">
    <citation type="journal article" date="2016" name="Proc. Natl. Acad. Sci. U.S.A.">
        <title>Comparative genomics of biotechnologically important yeasts.</title>
        <authorList>
            <person name="Riley R."/>
            <person name="Haridas S."/>
            <person name="Wolfe K.H."/>
            <person name="Lopes M.R."/>
            <person name="Hittinger C.T."/>
            <person name="Goeker M."/>
            <person name="Salamov A.A."/>
            <person name="Wisecaver J.H."/>
            <person name="Long T.M."/>
            <person name="Calvey C.H."/>
            <person name="Aerts A.L."/>
            <person name="Barry K.W."/>
            <person name="Choi C."/>
            <person name="Clum A."/>
            <person name="Coughlan A.Y."/>
            <person name="Deshpande S."/>
            <person name="Douglass A.P."/>
            <person name="Hanson S.J."/>
            <person name="Klenk H.-P."/>
            <person name="LaButti K.M."/>
            <person name="Lapidus A."/>
            <person name="Lindquist E.A."/>
            <person name="Lipzen A.M."/>
            <person name="Meier-Kolthoff J.P."/>
            <person name="Ohm R.A."/>
            <person name="Otillar R.P."/>
            <person name="Pangilinan J.L."/>
            <person name="Peng Y."/>
            <person name="Rokas A."/>
            <person name="Rosa C.A."/>
            <person name="Scheuner C."/>
            <person name="Sibirny A.A."/>
            <person name="Slot J.C."/>
            <person name="Stielow J.B."/>
            <person name="Sun H."/>
            <person name="Kurtzman C.P."/>
            <person name="Blackwell M."/>
            <person name="Grigoriev I.V."/>
            <person name="Jeffries T.W."/>
        </authorList>
    </citation>
    <scope>NUCLEOTIDE SEQUENCE [LARGE SCALE GENOMIC DNA]</scope>
    <source>
        <strain evidence="2 3">NRRL Y-11557</strain>
    </source>
</reference>
<proteinExistence type="predicted"/>
<keyword evidence="3" id="KW-1185">Reference proteome</keyword>
<feature type="domain" description="Methyltransferase type 11" evidence="1">
    <location>
        <begin position="47"/>
        <end position="141"/>
    </location>
</feature>
<dbReference type="AlphaFoldDB" id="A0A1E3PV35"/>
<evidence type="ECO:0000313" key="3">
    <source>
        <dbReference type="Proteomes" id="UP000094385"/>
    </source>
</evidence>
<dbReference type="EMBL" id="KV454305">
    <property type="protein sequence ID" value="ODQ69138.1"/>
    <property type="molecule type" value="Genomic_DNA"/>
</dbReference>
<organism evidence="2 3">
    <name type="scientific">Lipomyces starkeyi NRRL Y-11557</name>
    <dbReference type="NCBI Taxonomy" id="675824"/>
    <lineage>
        <taxon>Eukaryota</taxon>
        <taxon>Fungi</taxon>
        <taxon>Dikarya</taxon>
        <taxon>Ascomycota</taxon>
        <taxon>Saccharomycotina</taxon>
        <taxon>Lipomycetes</taxon>
        <taxon>Lipomycetales</taxon>
        <taxon>Lipomycetaceae</taxon>
        <taxon>Lipomyces</taxon>
    </lineage>
</organism>
<dbReference type="GO" id="GO:0008757">
    <property type="term" value="F:S-adenosylmethionine-dependent methyltransferase activity"/>
    <property type="evidence" value="ECO:0007669"/>
    <property type="project" value="InterPro"/>
</dbReference>
<evidence type="ECO:0000313" key="2">
    <source>
        <dbReference type="EMBL" id="ODQ69138.1"/>
    </source>
</evidence>
<dbReference type="InterPro" id="IPR013216">
    <property type="entry name" value="Methyltransf_11"/>
</dbReference>